<dbReference type="CDD" id="cd01896">
    <property type="entry name" value="DRG"/>
    <property type="match status" value="1"/>
</dbReference>
<dbReference type="Gene3D" id="3.40.50.300">
    <property type="entry name" value="P-loop containing nucleotide triphosphate hydrolases"/>
    <property type="match status" value="1"/>
</dbReference>
<feature type="region of interest" description="Disordered" evidence="3">
    <location>
        <begin position="1"/>
        <end position="54"/>
    </location>
</feature>
<dbReference type="KEGG" id="ncon:LC1Nh_0874"/>
<dbReference type="Pfam" id="PF02824">
    <property type="entry name" value="TGS"/>
    <property type="match status" value="1"/>
</dbReference>
<dbReference type="EMBL" id="CP040089">
    <property type="protein sequence ID" value="QGA80758.1"/>
    <property type="molecule type" value="Genomic_DNA"/>
</dbReference>
<dbReference type="Pfam" id="PF16897">
    <property type="entry name" value="MMR_HSR1_Xtn"/>
    <property type="match status" value="1"/>
</dbReference>
<evidence type="ECO:0000313" key="5">
    <source>
        <dbReference type="EMBL" id="QGA80758.1"/>
    </source>
</evidence>
<dbReference type="NCBIfam" id="TIGR00231">
    <property type="entry name" value="small_GTP"/>
    <property type="match status" value="1"/>
</dbReference>
<evidence type="ECO:0000256" key="2">
    <source>
        <dbReference type="ARBA" id="ARBA00023134"/>
    </source>
</evidence>
<dbReference type="Pfam" id="PF01926">
    <property type="entry name" value="MMR_HSR1"/>
    <property type="match status" value="1"/>
</dbReference>
<protein>
    <submittedName>
        <fullName evidence="5">GTP-binding protein RBG1/RBG2</fullName>
    </submittedName>
</protein>
<dbReference type="GO" id="GO:0003924">
    <property type="term" value="F:GTPase activity"/>
    <property type="evidence" value="ECO:0007669"/>
    <property type="project" value="InterPro"/>
</dbReference>
<dbReference type="GeneID" id="42365263"/>
<dbReference type="InterPro" id="IPR031167">
    <property type="entry name" value="G_OBG"/>
</dbReference>
<dbReference type="AlphaFoldDB" id="A0A5Q0UGK8"/>
<feature type="domain" description="OBG-type G" evidence="4">
    <location>
        <begin position="62"/>
        <end position="283"/>
    </location>
</feature>
<dbReference type="InterPro" id="IPR045001">
    <property type="entry name" value="DRG"/>
</dbReference>
<reference evidence="6" key="1">
    <citation type="submission" date="2019-05" db="EMBL/GenBank/DDBJ databases">
        <title>Candidatus Nanohalobium constans, a novel model system to study the DPANN nano-sized archaea: genomic and physiological characterization of a nanoarchaeon co-cultured with its chitinotrophic host.</title>
        <authorList>
            <person name="La Cono V."/>
            <person name="Arcadi E."/>
            <person name="Crisafi F."/>
            <person name="Denaro R."/>
            <person name="La Spada G."/>
            <person name="Messina E."/>
            <person name="Smedile F."/>
            <person name="Toshchakov S.V."/>
            <person name="Shevchenko M.A."/>
            <person name="Golyshin P.N."/>
            <person name="Golyshina O.V."/>
            <person name="Ferrer M."/>
            <person name="Rohde M."/>
            <person name="Mushegian A."/>
            <person name="Sorokin D.Y."/>
            <person name="Giuliano L."/>
            <person name="Yakimov M.M."/>
        </authorList>
    </citation>
    <scope>NUCLEOTIDE SEQUENCE [LARGE SCALE GENOMIC DNA]</scope>
    <source>
        <strain evidence="6">LC1Nh</strain>
    </source>
</reference>
<evidence type="ECO:0000256" key="1">
    <source>
        <dbReference type="ARBA" id="ARBA00022741"/>
    </source>
</evidence>
<dbReference type="PANTHER" id="PTHR43127">
    <property type="entry name" value="DEVELOPMENTALLY-REGULATED GTP-BINDING PROTEIN 2"/>
    <property type="match status" value="1"/>
</dbReference>
<dbReference type="InterPro" id="IPR027417">
    <property type="entry name" value="P-loop_NTPase"/>
</dbReference>
<feature type="compositionally biased region" description="Basic and acidic residues" evidence="3">
    <location>
        <begin position="1"/>
        <end position="29"/>
    </location>
</feature>
<dbReference type="GO" id="GO:0005525">
    <property type="term" value="F:GTP binding"/>
    <property type="evidence" value="ECO:0007669"/>
    <property type="project" value="UniProtKB-KW"/>
</dbReference>
<dbReference type="InterPro" id="IPR004095">
    <property type="entry name" value="TGS"/>
</dbReference>
<dbReference type="OrthoDB" id="372125at2157"/>
<dbReference type="RefSeq" id="WP_153550498.1">
    <property type="nucleotide sequence ID" value="NZ_CP040089.1"/>
</dbReference>
<evidence type="ECO:0000256" key="3">
    <source>
        <dbReference type="SAM" id="MobiDB-lite"/>
    </source>
</evidence>
<dbReference type="InterPro" id="IPR031662">
    <property type="entry name" value="GTP-binding_2"/>
</dbReference>
<keyword evidence="2" id="KW-0342">GTP-binding</keyword>
<dbReference type="Gene3D" id="3.10.20.30">
    <property type="match status" value="1"/>
</dbReference>
<evidence type="ECO:0000313" key="6">
    <source>
        <dbReference type="Proteomes" id="UP000377803"/>
    </source>
</evidence>
<sequence>MGIDDRIQELEEKLEKTPVNKATETERGRLKGQIAELKEEKQKKQKGTGDTSGYAVKKKGDATVALVGFPSVGKSTLLNNMTNADSDTGAYEFTTLDVNPGMLKHKGANIQVLDVPGLIGGAADGRGGGTQVLSVVRNAEFVVIMLDPEEMREDEIKSELYNAGIRINKHPPDMKVEKKGRGGINISTTVDLDIQEETIKQMMQQRGYTNAEVIIREELDLDRFVDGLMRNRKYVPAITVVNKADMLDSETRKEYEDKYDLLISAEKQKNLENLKDEIFKGLGLIRVYMKEKGEDPDKDEPLILTEGDAVEDALEILPGDMKDRFKKAKVTGESSKFPEQKVGVEHELMDEDILELNLRHI</sequence>
<proteinExistence type="predicted"/>
<dbReference type="InterPro" id="IPR006073">
    <property type="entry name" value="GTP-bd"/>
</dbReference>
<dbReference type="PRINTS" id="PR00326">
    <property type="entry name" value="GTP1OBG"/>
</dbReference>
<name>A0A5Q0UGK8_9ARCH</name>
<keyword evidence="1" id="KW-0547">Nucleotide-binding</keyword>
<organism evidence="5 6">
    <name type="scientific">Candidatus Nanohalobium constans</name>
    <dbReference type="NCBI Taxonomy" id="2565781"/>
    <lineage>
        <taxon>Archaea</taxon>
        <taxon>Candidatus Nanohalarchaeota</taxon>
        <taxon>Candidatus Nanohalobia</taxon>
        <taxon>Candidatus Nanohalobiales</taxon>
        <taxon>Candidatus Nanohalobiaceae</taxon>
        <taxon>Candidatus Nanohalobium</taxon>
    </lineage>
</organism>
<gene>
    <name evidence="5" type="primary">rbg1</name>
    <name evidence="5" type="ORF">LC1Nh_0874</name>
</gene>
<dbReference type="SUPFAM" id="SSF52540">
    <property type="entry name" value="P-loop containing nucleoside triphosphate hydrolases"/>
    <property type="match status" value="1"/>
</dbReference>
<dbReference type="InterPro" id="IPR012676">
    <property type="entry name" value="TGS-like"/>
</dbReference>
<dbReference type="SUPFAM" id="SSF81271">
    <property type="entry name" value="TGS-like"/>
    <property type="match status" value="1"/>
</dbReference>
<evidence type="ECO:0000259" key="4">
    <source>
        <dbReference type="PROSITE" id="PS51710"/>
    </source>
</evidence>
<keyword evidence="6" id="KW-1185">Reference proteome</keyword>
<dbReference type="InterPro" id="IPR012675">
    <property type="entry name" value="Beta-grasp_dom_sf"/>
</dbReference>
<dbReference type="Proteomes" id="UP000377803">
    <property type="component" value="Chromosome"/>
</dbReference>
<accession>A0A5Q0UGK8</accession>
<dbReference type="PROSITE" id="PS51710">
    <property type="entry name" value="G_OBG"/>
    <property type="match status" value="1"/>
</dbReference>
<dbReference type="InterPro" id="IPR005225">
    <property type="entry name" value="Small_GTP-bd"/>
</dbReference>